<reference evidence="2 3" key="1">
    <citation type="submission" date="2020-05" db="EMBL/GenBank/DDBJ databases">
        <title>Complete genome sequencing of Campylobacter and Arcobacter type strains.</title>
        <authorList>
            <person name="Miller W.G."/>
            <person name="Yee E."/>
        </authorList>
    </citation>
    <scope>NUCLEOTIDE SEQUENCE [LARGE SCALE GENOMIC DNA]</scope>
    <source>
        <strain evidence="2 3">LMG 26156</strain>
    </source>
</reference>
<dbReference type="AlphaFoldDB" id="A0AAE7E477"/>
<keyword evidence="3" id="KW-1185">Reference proteome</keyword>
<keyword evidence="1" id="KW-1133">Transmembrane helix</keyword>
<evidence type="ECO:0000256" key="1">
    <source>
        <dbReference type="SAM" id="Phobius"/>
    </source>
</evidence>
<dbReference type="RefSeq" id="WP_128357442.1">
    <property type="nucleotide sequence ID" value="NZ_CP053840.1"/>
</dbReference>
<organism evidence="2 3">
    <name type="scientific">Arcobacter venerupis</name>
    <dbReference type="NCBI Taxonomy" id="1054033"/>
    <lineage>
        <taxon>Bacteria</taxon>
        <taxon>Pseudomonadati</taxon>
        <taxon>Campylobacterota</taxon>
        <taxon>Epsilonproteobacteria</taxon>
        <taxon>Campylobacterales</taxon>
        <taxon>Arcobacteraceae</taxon>
        <taxon>Arcobacter</taxon>
    </lineage>
</organism>
<gene>
    <name evidence="2" type="ORF">AVENP_0856</name>
</gene>
<feature type="transmembrane region" description="Helical" evidence="1">
    <location>
        <begin position="6"/>
        <end position="25"/>
    </location>
</feature>
<sequence>MKDLKYFIIKLILSAIVLTIAFIYLEKKPPVTAINFEVNNKADTSTNVPSQLKWHDHFKGIENLPSKPKENN</sequence>
<evidence type="ECO:0000313" key="2">
    <source>
        <dbReference type="EMBL" id="QKF66416.1"/>
    </source>
</evidence>
<dbReference type="KEGG" id="avp:AVENP_0856"/>
<evidence type="ECO:0000313" key="3">
    <source>
        <dbReference type="Proteomes" id="UP000503482"/>
    </source>
</evidence>
<accession>A0AAE7E477</accession>
<keyword evidence="1" id="KW-0812">Transmembrane</keyword>
<name>A0AAE7E477_9BACT</name>
<proteinExistence type="predicted"/>
<dbReference type="EMBL" id="CP053840">
    <property type="protein sequence ID" value="QKF66416.1"/>
    <property type="molecule type" value="Genomic_DNA"/>
</dbReference>
<protein>
    <submittedName>
        <fullName evidence="2">Uncharacterized protein</fullName>
    </submittedName>
</protein>
<dbReference type="Proteomes" id="UP000503482">
    <property type="component" value="Chromosome"/>
</dbReference>
<keyword evidence="1" id="KW-0472">Membrane</keyword>